<accession>A0ACC2ILL6</accession>
<evidence type="ECO:0000313" key="1">
    <source>
        <dbReference type="EMBL" id="KAJ8116080.1"/>
    </source>
</evidence>
<dbReference type="EMBL" id="JAPHNI010000109">
    <property type="protein sequence ID" value="KAJ8116080.1"/>
    <property type="molecule type" value="Genomic_DNA"/>
</dbReference>
<dbReference type="Proteomes" id="UP001153331">
    <property type="component" value="Unassembled WGS sequence"/>
</dbReference>
<gene>
    <name evidence="1" type="ORF">OPT61_g2413</name>
</gene>
<keyword evidence="2" id="KW-1185">Reference proteome</keyword>
<evidence type="ECO:0000313" key="2">
    <source>
        <dbReference type="Proteomes" id="UP001153331"/>
    </source>
</evidence>
<sequence length="732" mass="83147">MDVQEVGDGFSDALLRQKQILERAQKRKGQRPRDWRPKDEMYTSFMMAIMMSNMSPKDTHRIHTSFIPPSYLPCSTSLAELRPINIRDLQLETHHRGRYLLVRAMTPPNRMTAIMVLVEDQAEHATMLQIYQQENETDRTARDIIDEGTVLILKEPYLKVMASGEYGLRVDHLSDIIEIDEHDPRCPLQWCPQVLDTERSVESLKQKGNEAVTAGKYWKAITQYTAAMLQNPTSDQADIVKRNRALAFLKTKQFDAALINTNFPDFGTPPSEKALFRAADALYQLQRFSEGVQILETLINNFPDNTKAKEVLRDTRNRCAEQTNGDYDFKRLQAAAKGRRPPTLGHATYTGPIEVRPVANKGRGMFVTKPVRAGDLLLCEQAFSHAWIDDREQSDSTFLLSIETGRGFAGGQADLITKTVQKLYRNPSLGRKFRDLYHGDYKPVESDMVDGRPIVDTFLVGRIMAYNVFGCPTTSIDSYKRVTTDTSKTQASFRSCGIWLQASYINHSCLSNVRRSFIGDMMIVRASRDLEAGTELTFWYHNPNGLSYRELQNKLKPWGFVCSCEMCDDARTTKAAVHTERERLLKQLRQLCKTIQSHKPSIKKYEGLLEALDATYLRPASEVPRLLLWDPQLLLVRIYNATNDRLKALDGLNKVLTALGFVLVGLDTSPAPLQVTKWGLMIDHLVEIFMHAQDAFYALGQFQDSKRAKEYAIVAYSTVVGESSSFESVHKT</sequence>
<reference evidence="1" key="1">
    <citation type="submission" date="2022-11" db="EMBL/GenBank/DDBJ databases">
        <title>Genome Sequence of Boeremia exigua.</title>
        <authorList>
            <person name="Buettner E."/>
        </authorList>
    </citation>
    <scope>NUCLEOTIDE SEQUENCE</scope>
    <source>
        <strain evidence="1">CU02</strain>
    </source>
</reference>
<proteinExistence type="predicted"/>
<organism evidence="1 2">
    <name type="scientific">Boeremia exigua</name>
    <dbReference type="NCBI Taxonomy" id="749465"/>
    <lineage>
        <taxon>Eukaryota</taxon>
        <taxon>Fungi</taxon>
        <taxon>Dikarya</taxon>
        <taxon>Ascomycota</taxon>
        <taxon>Pezizomycotina</taxon>
        <taxon>Dothideomycetes</taxon>
        <taxon>Pleosporomycetidae</taxon>
        <taxon>Pleosporales</taxon>
        <taxon>Pleosporineae</taxon>
        <taxon>Didymellaceae</taxon>
        <taxon>Boeremia</taxon>
    </lineage>
</organism>
<comment type="caution">
    <text evidence="1">The sequence shown here is derived from an EMBL/GenBank/DDBJ whole genome shotgun (WGS) entry which is preliminary data.</text>
</comment>
<name>A0ACC2ILL6_9PLEO</name>
<protein>
    <submittedName>
        <fullName evidence="1">Uncharacterized protein</fullName>
    </submittedName>
</protein>